<gene>
    <name evidence="2" type="ordered locus">PSTAB_0125</name>
</gene>
<feature type="domain" description="Antitoxin Xre/MbcA/ParS-like toxin-binding" evidence="1">
    <location>
        <begin position="71"/>
        <end position="120"/>
    </location>
</feature>
<evidence type="ECO:0000313" key="2">
    <source>
        <dbReference type="EMBL" id="AEJ03406.1"/>
    </source>
</evidence>
<sequence length="123" mass="14026">MVYRLTVKGFDLKDVQDMLAISDLYSTKKIMSRIVGKSIRTIQRQGSKQPAHLNSQQSAVAFQYAKVLEHAINVFGTQKLAEEWLGRPCKYLDGDVPLDVIDNPVGFQAIEDYLERIEYGIYQ</sequence>
<dbReference type="InterPro" id="IPR011979">
    <property type="entry name" value="Antitox_Xre"/>
</dbReference>
<dbReference type="NCBIfam" id="TIGR02293">
    <property type="entry name" value="TAS_TIGR02293"/>
    <property type="match status" value="1"/>
</dbReference>
<proteinExistence type="predicted"/>
<dbReference type="KEGG" id="psz:PSTAB_0125"/>
<name>F8H478_STUS2</name>
<dbReference type="Pfam" id="PF09722">
    <property type="entry name" value="Xre_MbcA_ParS_C"/>
    <property type="match status" value="1"/>
</dbReference>
<evidence type="ECO:0000313" key="3">
    <source>
        <dbReference type="Proteomes" id="UP000008932"/>
    </source>
</evidence>
<protein>
    <recommendedName>
        <fullName evidence="1">Antitoxin Xre/MbcA/ParS-like toxin-binding domain-containing protein</fullName>
    </recommendedName>
</protein>
<evidence type="ECO:0000259" key="1">
    <source>
        <dbReference type="Pfam" id="PF09722"/>
    </source>
</evidence>
<dbReference type="HOGENOM" id="CLU_109353_1_0_6"/>
<reference evidence="2 3" key="1">
    <citation type="journal article" date="2011" name="J. Bacteriol.">
        <title>Complete Genome Sequence of the Type Strain Pseudomonas stutzeri CGMCC 1.1803.</title>
        <authorList>
            <person name="Chen M."/>
            <person name="Yan Y."/>
            <person name="Zhang W."/>
            <person name="Lu W."/>
            <person name="Wang J."/>
            <person name="Ping S."/>
            <person name="Lin M."/>
        </authorList>
    </citation>
    <scope>NUCLEOTIDE SEQUENCE [LARGE SCALE GENOMIC DNA]</scope>
    <source>
        <strain evidence="3">ATCC 17588 / DSM 5190 / CCUG 11256 / JCM 5965 / LMG 11199 / NCIMB 11358 / Stanier 221</strain>
    </source>
</reference>
<dbReference type="Proteomes" id="UP000008932">
    <property type="component" value="Chromosome"/>
</dbReference>
<accession>F8H478</accession>
<dbReference type="AlphaFoldDB" id="F8H478"/>
<dbReference type="EMBL" id="CP002881">
    <property type="protein sequence ID" value="AEJ03406.1"/>
    <property type="molecule type" value="Genomic_DNA"/>
</dbReference>
<dbReference type="InterPro" id="IPR024467">
    <property type="entry name" value="Xre/MbcA/ParS-like_toxin-bd"/>
</dbReference>
<reference evidence="3" key="3">
    <citation type="submission" date="2011-06" db="EMBL/GenBank/DDBJ databases">
        <title>Complete genome sequence of Pseudomonas stutzeri strain CGMCC 1.1803.</title>
        <authorList>
            <person name="Yan Y."/>
            <person name="Chen M."/>
            <person name="Lu W."/>
            <person name="Zhang W."/>
            <person name="Ping S."/>
            <person name="Lin M."/>
        </authorList>
    </citation>
    <scope>NUCLEOTIDE SEQUENCE [LARGE SCALE GENOMIC DNA]</scope>
    <source>
        <strain evidence="3">ATCC 17588 / DSM 5190 / CCUG 11256 / JCM 5965 / LMG 11199 / NCIMB 11358 / Stanier 221</strain>
    </source>
</reference>
<organism evidence="2 3">
    <name type="scientific">Stutzerimonas stutzeri (strain ATCC 17588 / DSM 5190 / CCUG 11256 / JCM 5965 / LMG 11199 / NBRC 14165 / NCIMB 11358 / Stanier 221)</name>
    <name type="common">Pseudomonas stutzeri</name>
    <dbReference type="NCBI Taxonomy" id="96563"/>
    <lineage>
        <taxon>Bacteria</taxon>
        <taxon>Pseudomonadati</taxon>
        <taxon>Pseudomonadota</taxon>
        <taxon>Gammaproteobacteria</taxon>
        <taxon>Pseudomonadales</taxon>
        <taxon>Pseudomonadaceae</taxon>
        <taxon>Stutzerimonas</taxon>
    </lineage>
</organism>
<reference key="2">
    <citation type="submission" date="2011-06" db="EMBL/GenBank/DDBJ databases">
        <title>Complete Genome Sequence of Pseudomonas stutzeri Strain CGMCC 1.1803.</title>
        <authorList>
            <person name="Yan Y."/>
            <person name="Chen M."/>
            <person name="Lu W."/>
            <person name="Zhang W."/>
            <person name="Ping S."/>
            <person name="Lin M."/>
        </authorList>
    </citation>
    <scope>NUCLEOTIDE SEQUENCE</scope>
    <source>
        <strain>ATCC 17588</strain>
    </source>
</reference>